<evidence type="ECO:0000256" key="5">
    <source>
        <dbReference type="ARBA" id="ARBA00022692"/>
    </source>
</evidence>
<evidence type="ECO:0008006" key="12">
    <source>
        <dbReference type="Google" id="ProtNLM"/>
    </source>
</evidence>
<dbReference type="VEuPathDB" id="CryptoDB:CMU_006330"/>
<evidence type="ECO:0000256" key="7">
    <source>
        <dbReference type="ARBA" id="ARBA00022989"/>
    </source>
</evidence>
<comment type="subcellular location">
    <subcellularLocation>
        <location evidence="1">Endoplasmic reticulum membrane</location>
        <topology evidence="1">Multi-pass membrane protein</topology>
    </subcellularLocation>
</comment>
<comment type="similarity">
    <text evidence="3">Belongs to the PIGU family.</text>
</comment>
<evidence type="ECO:0000256" key="3">
    <source>
        <dbReference type="ARBA" id="ARBA00010026"/>
    </source>
</evidence>
<feature type="transmembrane region" description="Helical" evidence="9">
    <location>
        <begin position="149"/>
        <end position="168"/>
    </location>
</feature>
<feature type="transmembrane region" description="Helical" evidence="9">
    <location>
        <begin position="7"/>
        <end position="26"/>
    </location>
</feature>
<evidence type="ECO:0000256" key="8">
    <source>
        <dbReference type="ARBA" id="ARBA00023136"/>
    </source>
</evidence>
<evidence type="ECO:0000256" key="4">
    <source>
        <dbReference type="ARBA" id="ARBA00022502"/>
    </source>
</evidence>
<dbReference type="RefSeq" id="XP_002142059.1">
    <property type="nucleotide sequence ID" value="XM_002142023.1"/>
</dbReference>
<dbReference type="Pfam" id="PF06728">
    <property type="entry name" value="PIG-U"/>
    <property type="match status" value="1"/>
</dbReference>
<dbReference type="GeneID" id="6997133"/>
<evidence type="ECO:0000256" key="2">
    <source>
        <dbReference type="ARBA" id="ARBA00004687"/>
    </source>
</evidence>
<reference evidence="10" key="1">
    <citation type="submission" date="2008-06" db="EMBL/GenBank/DDBJ databases">
        <authorList>
            <person name="Lorenzi H."/>
            <person name="Inman J."/>
            <person name="Miller J."/>
            <person name="Schobel S."/>
            <person name="Amedeo P."/>
            <person name="Caler E.V."/>
            <person name="da Silva J."/>
        </authorList>
    </citation>
    <scope>NUCLEOTIDE SEQUENCE [LARGE SCALE GENOMIC DNA]</scope>
    <source>
        <strain evidence="10">RN66</strain>
    </source>
</reference>
<feature type="transmembrane region" description="Helical" evidence="9">
    <location>
        <begin position="394"/>
        <end position="415"/>
    </location>
</feature>
<feature type="transmembrane region" description="Helical" evidence="9">
    <location>
        <begin position="427"/>
        <end position="445"/>
    </location>
</feature>
<dbReference type="EMBL" id="DS989734">
    <property type="protein sequence ID" value="EEA07710.1"/>
    <property type="molecule type" value="Genomic_DNA"/>
</dbReference>
<evidence type="ECO:0000313" key="10">
    <source>
        <dbReference type="EMBL" id="EEA07710.1"/>
    </source>
</evidence>
<dbReference type="OrthoDB" id="330516at2759"/>
<feature type="transmembrane region" description="Helical" evidence="9">
    <location>
        <begin position="256"/>
        <end position="282"/>
    </location>
</feature>
<dbReference type="PANTHER" id="PTHR13121">
    <property type="entry name" value="GPI TRANSAMIDASE COMPONENT PIG-U"/>
    <property type="match status" value="1"/>
</dbReference>
<accession>B6AHL5</accession>
<name>B6AHL5_CRYMR</name>
<feature type="transmembrane region" description="Helical" evidence="9">
    <location>
        <begin position="180"/>
        <end position="205"/>
    </location>
</feature>
<feature type="transmembrane region" description="Helical" evidence="9">
    <location>
        <begin position="126"/>
        <end position="143"/>
    </location>
</feature>
<dbReference type="UniPathway" id="UPA00196"/>
<evidence type="ECO:0000256" key="1">
    <source>
        <dbReference type="ARBA" id="ARBA00004477"/>
    </source>
</evidence>
<keyword evidence="8 9" id="KW-0472">Membrane</keyword>
<feature type="transmembrane region" description="Helical" evidence="9">
    <location>
        <begin position="360"/>
        <end position="382"/>
    </location>
</feature>
<dbReference type="STRING" id="441375.B6AHL5"/>
<comment type="pathway">
    <text evidence="2">Glycolipid biosynthesis; glycosylphosphatidylinositol-anchor biosynthesis.</text>
</comment>
<keyword evidence="7 9" id="KW-1133">Transmembrane helix</keyword>
<gene>
    <name evidence="10" type="ORF">CMU_006330</name>
</gene>
<dbReference type="Proteomes" id="UP000001460">
    <property type="component" value="Unassembled WGS sequence"/>
</dbReference>
<keyword evidence="4" id="KW-0337">GPI-anchor biosynthesis</keyword>
<dbReference type="AlphaFoldDB" id="B6AHL5"/>
<dbReference type="InterPro" id="IPR009600">
    <property type="entry name" value="PIG-U"/>
</dbReference>
<dbReference type="GO" id="GO:0042765">
    <property type="term" value="C:GPI-anchor transamidase complex"/>
    <property type="evidence" value="ECO:0007669"/>
    <property type="project" value="InterPro"/>
</dbReference>
<feature type="transmembrane region" description="Helical" evidence="9">
    <location>
        <begin position="294"/>
        <end position="317"/>
    </location>
</feature>
<keyword evidence="6" id="KW-0256">Endoplasmic reticulum</keyword>
<feature type="transmembrane region" description="Helical" evidence="9">
    <location>
        <begin position="88"/>
        <end position="106"/>
    </location>
</feature>
<evidence type="ECO:0000313" key="11">
    <source>
        <dbReference type="Proteomes" id="UP000001460"/>
    </source>
</evidence>
<organism evidence="10 11">
    <name type="scientific">Cryptosporidium muris (strain RN66)</name>
    <dbReference type="NCBI Taxonomy" id="441375"/>
    <lineage>
        <taxon>Eukaryota</taxon>
        <taxon>Sar</taxon>
        <taxon>Alveolata</taxon>
        <taxon>Apicomplexa</taxon>
        <taxon>Conoidasida</taxon>
        <taxon>Coccidia</taxon>
        <taxon>Eucoccidiorida</taxon>
        <taxon>Eimeriorina</taxon>
        <taxon>Cryptosporidiidae</taxon>
        <taxon>Cryptosporidium</taxon>
    </lineage>
</organism>
<dbReference type="GO" id="GO:0006506">
    <property type="term" value="P:GPI anchor biosynthetic process"/>
    <property type="evidence" value="ECO:0007669"/>
    <property type="project" value="UniProtKB-UniPathway"/>
</dbReference>
<dbReference type="PANTHER" id="PTHR13121:SF0">
    <property type="entry name" value="PHOSPHATIDYLINOSITOL GLYCAN ANCHOR BIOSYNTHESIS CLASS U PROTEIN"/>
    <property type="match status" value="1"/>
</dbReference>
<keyword evidence="5 9" id="KW-0812">Transmembrane</keyword>
<protein>
    <recommendedName>
        <fullName evidence="12">GPI transamidase subunit PIG-U family protein</fullName>
    </recommendedName>
</protein>
<feature type="transmembrane region" description="Helical" evidence="9">
    <location>
        <begin position="329"/>
        <end position="348"/>
    </location>
</feature>
<keyword evidence="11" id="KW-1185">Reference proteome</keyword>
<dbReference type="GO" id="GO:0016255">
    <property type="term" value="P:attachment of GPI anchor to protein"/>
    <property type="evidence" value="ECO:0007669"/>
    <property type="project" value="InterPro"/>
</dbReference>
<evidence type="ECO:0000256" key="6">
    <source>
        <dbReference type="ARBA" id="ARBA00022824"/>
    </source>
</evidence>
<evidence type="ECO:0000256" key="9">
    <source>
        <dbReference type="SAM" id="Phobius"/>
    </source>
</evidence>
<proteinExistence type="inferred from homology"/>
<sequence length="470" mass="55032">MLAINKKWIVVILLVIIRILTLQYYASDPNIYTDPLNVIPGYTFRDIKDSCTLIKSGISPYVSYNIRFPVLFLALFNDWCPYTKSKELGLFLVLTLLDLATALLILDYHENLDINEEFSTSKSDSVRSYISFILFVGYLFNPIGIYTNISLSFGPIINQLLLVLLLWFSNKKYCGNKRFFLPITYSILIYFSSINFICLLAPLIYCYSISDNISQNDSNFSTEYLDVKSKKNKVSYLIINIIPKIFKSMNNIYSIIWSRVFTFIMLFSISLCIFHTLSLLIIDSMSIEDYINRFFWHIITFNNHDTLTPSLSIYWYIMTVIFSRFKLLFQMLFGVYSLLIIFPLIFAFRNTPTKIMETTIVMVLFFQNHPTLINYTLCLYLILFDFSSHKETHYSRFITGLLSLNIVGLSLISNIRHIWLVENRANANYMYSICIIIQGSLLLLTREWIHLAYRKQLEISKNKVLKIKHE</sequence>